<keyword evidence="8 18" id="KW-0808">Transferase</keyword>
<dbReference type="CDD" id="cd01557">
    <property type="entry name" value="BCAT_beta_family"/>
    <property type="match status" value="1"/>
</dbReference>
<dbReference type="InterPro" id="IPR036038">
    <property type="entry name" value="Aminotransferase-like"/>
</dbReference>
<name>A0A6P6IEQ4_PUMCO</name>
<comment type="catalytic activity">
    <reaction evidence="12">
        <text>L-isoleucine + 2-oxoglutarate = (S)-3-methyl-2-oxopentanoate + L-glutamate</text>
        <dbReference type="Rhea" id="RHEA:24801"/>
        <dbReference type="ChEBI" id="CHEBI:16810"/>
        <dbReference type="ChEBI" id="CHEBI:29985"/>
        <dbReference type="ChEBI" id="CHEBI:35146"/>
        <dbReference type="ChEBI" id="CHEBI:58045"/>
        <dbReference type="EC" id="2.6.1.42"/>
    </reaction>
    <physiologicalReaction direction="left-to-right" evidence="12">
        <dbReference type="Rhea" id="RHEA:24802"/>
    </physiologicalReaction>
</comment>
<comment type="similarity">
    <text evidence="3 16">Belongs to the class-IV pyridoxal-phosphate-dependent aminotransferase family.</text>
</comment>
<organism evidence="20 21">
    <name type="scientific">Puma concolor</name>
    <name type="common">Mountain lion</name>
    <name type="synonym">Felis concolor</name>
    <dbReference type="NCBI Taxonomy" id="9696"/>
    <lineage>
        <taxon>Eukaryota</taxon>
        <taxon>Metazoa</taxon>
        <taxon>Chordata</taxon>
        <taxon>Craniata</taxon>
        <taxon>Vertebrata</taxon>
        <taxon>Euteleostomi</taxon>
        <taxon>Mammalia</taxon>
        <taxon>Eutheria</taxon>
        <taxon>Laurasiatheria</taxon>
        <taxon>Carnivora</taxon>
        <taxon>Feliformia</taxon>
        <taxon>Felidae</taxon>
        <taxon>Felinae</taxon>
        <taxon>Puma</taxon>
    </lineage>
</organism>
<evidence type="ECO:0000256" key="18">
    <source>
        <dbReference type="RuleBase" id="RU004517"/>
    </source>
</evidence>
<dbReference type="KEGG" id="pcoo:112867836"/>
<dbReference type="PROSITE" id="PS00770">
    <property type="entry name" value="AA_TRANSFER_CLASS_4"/>
    <property type="match status" value="1"/>
</dbReference>
<evidence type="ECO:0000256" key="6">
    <source>
        <dbReference type="ARBA" id="ARBA00022576"/>
    </source>
</evidence>
<evidence type="ECO:0000256" key="5">
    <source>
        <dbReference type="ARBA" id="ARBA00022490"/>
    </source>
</evidence>
<accession>A0A6P6IEQ4</accession>
<dbReference type="Proteomes" id="UP000515131">
    <property type="component" value="Unplaced"/>
</dbReference>
<evidence type="ECO:0000256" key="19">
    <source>
        <dbReference type="SAM" id="MobiDB-lite"/>
    </source>
</evidence>
<keyword evidence="20" id="KW-1185">Reference proteome</keyword>
<dbReference type="GO" id="GO:0009099">
    <property type="term" value="P:L-valine biosynthetic process"/>
    <property type="evidence" value="ECO:0007669"/>
    <property type="project" value="TreeGrafter"/>
</dbReference>
<dbReference type="FunFam" id="3.20.10.10:FF:000005">
    <property type="entry name" value="Branched-chain-amino-acid aminotransferase"/>
    <property type="match status" value="1"/>
</dbReference>
<proteinExistence type="inferred from homology"/>
<comment type="catalytic activity">
    <reaction evidence="13">
        <text>L-valine + 2-oxoglutarate = 3-methyl-2-oxobutanoate + L-glutamate</text>
        <dbReference type="Rhea" id="RHEA:24813"/>
        <dbReference type="ChEBI" id="CHEBI:11851"/>
        <dbReference type="ChEBI" id="CHEBI:16810"/>
        <dbReference type="ChEBI" id="CHEBI:29985"/>
        <dbReference type="ChEBI" id="CHEBI:57762"/>
        <dbReference type="EC" id="2.6.1.42"/>
    </reaction>
    <physiologicalReaction direction="left-to-right" evidence="13">
        <dbReference type="Rhea" id="RHEA:24814"/>
    </physiologicalReaction>
</comment>
<evidence type="ECO:0000313" key="21">
    <source>
        <dbReference type="RefSeq" id="XP_025786660.1"/>
    </source>
</evidence>
<keyword evidence="10" id="KW-0443">Lipid metabolism</keyword>
<dbReference type="Gene3D" id="3.20.10.10">
    <property type="entry name" value="D-amino Acid Aminotransferase, subunit A, domain 2"/>
    <property type="match status" value="1"/>
</dbReference>
<evidence type="ECO:0000256" key="15">
    <source>
        <dbReference type="ARBA" id="ARBA00057137"/>
    </source>
</evidence>
<dbReference type="InterPro" id="IPR001544">
    <property type="entry name" value="Aminotrans_IV"/>
</dbReference>
<comment type="cofactor">
    <cofactor evidence="1 17">
        <name>pyridoxal 5'-phosphate</name>
        <dbReference type="ChEBI" id="CHEBI:597326"/>
    </cofactor>
</comment>
<evidence type="ECO:0000256" key="10">
    <source>
        <dbReference type="ARBA" id="ARBA00023098"/>
    </source>
</evidence>
<dbReference type="PANTHER" id="PTHR11825">
    <property type="entry name" value="SUBGROUP IIII AMINOTRANSFERASE"/>
    <property type="match status" value="1"/>
</dbReference>
<comment type="subcellular location">
    <subcellularLocation>
        <location evidence="2">Cytoplasm</location>
    </subcellularLocation>
</comment>
<evidence type="ECO:0000256" key="16">
    <source>
        <dbReference type="RuleBase" id="RU004106"/>
    </source>
</evidence>
<evidence type="ECO:0000313" key="20">
    <source>
        <dbReference type="Proteomes" id="UP000515131"/>
    </source>
</evidence>
<dbReference type="InterPro" id="IPR033939">
    <property type="entry name" value="BCAT_family"/>
</dbReference>
<dbReference type="GeneID" id="112867836"/>
<evidence type="ECO:0000256" key="8">
    <source>
        <dbReference type="ARBA" id="ARBA00022679"/>
    </source>
</evidence>
<protein>
    <recommendedName>
        <fullName evidence="18">Branched-chain-amino-acid aminotransferase</fullName>
        <ecNumber evidence="18">2.6.1.42</ecNumber>
    </recommendedName>
</protein>
<dbReference type="RefSeq" id="XP_025786660.1">
    <property type="nucleotide sequence ID" value="XM_025930875.1"/>
</dbReference>
<evidence type="ECO:0000256" key="3">
    <source>
        <dbReference type="ARBA" id="ARBA00009320"/>
    </source>
</evidence>
<evidence type="ECO:0000256" key="17">
    <source>
        <dbReference type="RuleBase" id="RU004516"/>
    </source>
</evidence>
<dbReference type="CTD" id="586"/>
<evidence type="ECO:0000256" key="14">
    <source>
        <dbReference type="ARBA" id="ARBA00052295"/>
    </source>
</evidence>
<dbReference type="FunFam" id="3.30.470.10:FF:000002">
    <property type="entry name" value="Branched-chain-amino-acid aminotransferase"/>
    <property type="match status" value="1"/>
</dbReference>
<dbReference type="GO" id="GO:0005739">
    <property type="term" value="C:mitochondrion"/>
    <property type="evidence" value="ECO:0007669"/>
    <property type="project" value="TreeGrafter"/>
</dbReference>
<dbReference type="InterPro" id="IPR043131">
    <property type="entry name" value="BCAT-like_N"/>
</dbReference>
<keyword evidence="5" id="KW-0963">Cytoplasm</keyword>
<comment type="subunit">
    <text evidence="4">Homodimer.</text>
</comment>
<evidence type="ECO:0000256" key="7">
    <source>
        <dbReference type="ARBA" id="ARBA00022605"/>
    </source>
</evidence>
<evidence type="ECO:0000256" key="11">
    <source>
        <dbReference type="ARBA" id="ARBA00023304"/>
    </source>
</evidence>
<keyword evidence="11 18" id="KW-0100">Branched-chain amino acid biosynthesis</keyword>
<dbReference type="EC" id="2.6.1.42" evidence="18"/>
<feature type="region of interest" description="Disordered" evidence="19">
    <location>
        <begin position="406"/>
        <end position="427"/>
    </location>
</feature>
<reference evidence="21" key="1">
    <citation type="submission" date="2025-08" db="UniProtKB">
        <authorList>
            <consortium name="RefSeq"/>
        </authorList>
    </citation>
    <scope>IDENTIFICATION</scope>
    <source>
        <tissue evidence="21">Blood</tissue>
    </source>
</reference>
<sequence>MASPTRAAAAFARQDCSNGCSPECTGAAGSKETVGTFKAKDLIITPATVLKEKPDPATLVFGSIFTDHMLTVEWSSEFGWDKPHIKPLQNLSLHPGSSAFHYAVELFEGLKAFRGVDNKIRLFRPNLNMDRMYRSAMRATLPVFDKEELLECIQQLVKLDQEWVPYSTTASLYIRPTFIGTEPSLGVKKPTKALLFVILSPVGPYFSSGTFKPVSLWANPKYVRAWKGGTGDCKMGGNYGSSLFAQCEAVENSCQQVLWLYGEDNQITEVGTMNLFLYWINEDGEEELATPPLDGIILPGVTRQSILDLARKWGEFKVSERYLTMGDLTTALEGNRVREMFGSGTACVVCPVSDILYKGETVHIPTMENGPKLASRILEKLTDIQDVAIIPSPAVQIRKLRPKDVKKLSQGHTARKQRKATRGYVPAQRVCKDGEQQPDLPGQPGSALARSVRQLQGKSQVATSPTFIIISGFGFLPWILCNSTSGRESVDNHSGSTEGLELEAVPITSAYISSPRMQSHNHLYQ</sequence>
<dbReference type="SUPFAM" id="SSF56752">
    <property type="entry name" value="D-aminoacid aminotransferase-like PLP-dependent enzymes"/>
    <property type="match status" value="1"/>
</dbReference>
<dbReference type="PANTHER" id="PTHR11825:SF70">
    <property type="entry name" value="BRANCHED-CHAIN-AMINO-ACID AMINOTRANSFERASE, CYTOSOLIC"/>
    <property type="match status" value="1"/>
</dbReference>
<gene>
    <name evidence="21" type="primary">BCAT1</name>
</gene>
<dbReference type="NCBIfam" id="TIGR01123">
    <property type="entry name" value="ilvE_II"/>
    <property type="match status" value="1"/>
</dbReference>
<dbReference type="GO" id="GO:0004084">
    <property type="term" value="F:branched-chain-amino-acid transaminase activity"/>
    <property type="evidence" value="ECO:0007669"/>
    <property type="project" value="UniProtKB-EC"/>
</dbReference>
<dbReference type="InterPro" id="IPR043132">
    <property type="entry name" value="BCAT-like_C"/>
</dbReference>
<dbReference type="AlphaFoldDB" id="A0A6P6IEQ4"/>
<keyword evidence="6 18" id="KW-0032">Aminotransferase</keyword>
<evidence type="ECO:0000256" key="9">
    <source>
        <dbReference type="ARBA" id="ARBA00022898"/>
    </source>
</evidence>
<comment type="catalytic activity">
    <reaction evidence="14">
        <text>L-leucine + 2-oxoglutarate = 4-methyl-2-oxopentanoate + L-glutamate</text>
        <dbReference type="Rhea" id="RHEA:18321"/>
        <dbReference type="ChEBI" id="CHEBI:16810"/>
        <dbReference type="ChEBI" id="CHEBI:17865"/>
        <dbReference type="ChEBI" id="CHEBI:29985"/>
        <dbReference type="ChEBI" id="CHEBI:57427"/>
        <dbReference type="EC" id="2.6.1.42"/>
    </reaction>
    <physiologicalReaction direction="left-to-right" evidence="14">
        <dbReference type="Rhea" id="RHEA:18322"/>
    </physiologicalReaction>
</comment>
<keyword evidence="7 18" id="KW-0028">Amino-acid biosynthesis</keyword>
<dbReference type="InterPro" id="IPR018300">
    <property type="entry name" value="Aminotrans_IV_CS"/>
</dbReference>
<dbReference type="InterPro" id="IPR005786">
    <property type="entry name" value="B_amino_transII"/>
</dbReference>
<evidence type="ECO:0000256" key="13">
    <source>
        <dbReference type="ARBA" id="ARBA00050614"/>
    </source>
</evidence>
<dbReference type="Gene3D" id="3.30.470.10">
    <property type="match status" value="1"/>
</dbReference>
<comment type="function">
    <text evidence="15">Catalyzes the first reaction in the catabolism of the essential branched chain amino acids leucine, isoleucine, and valine.</text>
</comment>
<evidence type="ECO:0000256" key="1">
    <source>
        <dbReference type="ARBA" id="ARBA00001933"/>
    </source>
</evidence>
<evidence type="ECO:0000256" key="12">
    <source>
        <dbReference type="ARBA" id="ARBA00050522"/>
    </source>
</evidence>
<evidence type="ECO:0000256" key="2">
    <source>
        <dbReference type="ARBA" id="ARBA00004496"/>
    </source>
</evidence>
<dbReference type="NCBIfam" id="NF009897">
    <property type="entry name" value="PRK13357.1"/>
    <property type="match status" value="1"/>
</dbReference>
<dbReference type="GO" id="GO:0009098">
    <property type="term" value="P:L-leucine biosynthetic process"/>
    <property type="evidence" value="ECO:0007669"/>
    <property type="project" value="TreeGrafter"/>
</dbReference>
<keyword evidence="9 17" id="KW-0663">Pyridoxal phosphate</keyword>
<evidence type="ECO:0000256" key="4">
    <source>
        <dbReference type="ARBA" id="ARBA00011738"/>
    </source>
</evidence>
<dbReference type="Pfam" id="PF01063">
    <property type="entry name" value="Aminotran_4"/>
    <property type="match status" value="1"/>
</dbReference>
<dbReference type="GO" id="GO:0006629">
    <property type="term" value="P:lipid metabolic process"/>
    <property type="evidence" value="ECO:0007669"/>
    <property type="project" value="UniProtKB-KW"/>
</dbReference>